<evidence type="ECO:0000313" key="2">
    <source>
        <dbReference type="Proteomes" id="UP000886653"/>
    </source>
</evidence>
<name>A0A9P6TAF6_9BASI</name>
<comment type="caution">
    <text evidence="1">The sequence shown here is derived from an EMBL/GenBank/DDBJ whole genome shotgun (WGS) entry which is preliminary data.</text>
</comment>
<sequence>MSFVYRLPALSFDRLLYCVVNLEPGANNAKKFVVIYRVLLEKMTLSSWRSNEASAQVKTDGLRSYNLTRPILR</sequence>
<reference evidence="1" key="1">
    <citation type="submission" date="2013-11" db="EMBL/GenBank/DDBJ databases">
        <title>Genome sequence of the fusiform rust pathogen reveals effectors for host alternation and coevolution with pine.</title>
        <authorList>
            <consortium name="DOE Joint Genome Institute"/>
            <person name="Smith K."/>
            <person name="Pendleton A."/>
            <person name="Kubisiak T."/>
            <person name="Anderson C."/>
            <person name="Salamov A."/>
            <person name="Aerts A."/>
            <person name="Riley R."/>
            <person name="Clum A."/>
            <person name="Lindquist E."/>
            <person name="Ence D."/>
            <person name="Campbell M."/>
            <person name="Kronenberg Z."/>
            <person name="Feau N."/>
            <person name="Dhillon B."/>
            <person name="Hamelin R."/>
            <person name="Burleigh J."/>
            <person name="Smith J."/>
            <person name="Yandell M."/>
            <person name="Nelson C."/>
            <person name="Grigoriev I."/>
            <person name="Davis J."/>
        </authorList>
    </citation>
    <scope>NUCLEOTIDE SEQUENCE</scope>
    <source>
        <strain evidence="1">G11</strain>
    </source>
</reference>
<protein>
    <submittedName>
        <fullName evidence="1">Uncharacterized protein</fullName>
    </submittedName>
</protein>
<dbReference type="Proteomes" id="UP000886653">
    <property type="component" value="Unassembled WGS sequence"/>
</dbReference>
<gene>
    <name evidence="1" type="ORF">CROQUDRAFT_661068</name>
</gene>
<accession>A0A9P6TAF6</accession>
<evidence type="ECO:0000313" key="1">
    <source>
        <dbReference type="EMBL" id="KAG0143543.1"/>
    </source>
</evidence>
<dbReference type="EMBL" id="MU167316">
    <property type="protein sequence ID" value="KAG0143543.1"/>
    <property type="molecule type" value="Genomic_DNA"/>
</dbReference>
<dbReference type="AlphaFoldDB" id="A0A9P6TAF6"/>
<proteinExistence type="predicted"/>
<organism evidence="1 2">
    <name type="scientific">Cronartium quercuum f. sp. fusiforme G11</name>
    <dbReference type="NCBI Taxonomy" id="708437"/>
    <lineage>
        <taxon>Eukaryota</taxon>
        <taxon>Fungi</taxon>
        <taxon>Dikarya</taxon>
        <taxon>Basidiomycota</taxon>
        <taxon>Pucciniomycotina</taxon>
        <taxon>Pucciniomycetes</taxon>
        <taxon>Pucciniales</taxon>
        <taxon>Coleosporiaceae</taxon>
        <taxon>Cronartium</taxon>
    </lineage>
</organism>
<keyword evidence="2" id="KW-1185">Reference proteome</keyword>